<evidence type="ECO:0000313" key="2">
    <source>
        <dbReference type="EMBL" id="MFD2094021.1"/>
    </source>
</evidence>
<evidence type="ECO:0000256" key="1">
    <source>
        <dbReference type="SAM" id="Phobius"/>
    </source>
</evidence>
<proteinExistence type="predicted"/>
<keyword evidence="3" id="KW-1185">Reference proteome</keyword>
<keyword evidence="1" id="KW-0812">Transmembrane</keyword>
<evidence type="ECO:0000313" key="3">
    <source>
        <dbReference type="Proteomes" id="UP001597402"/>
    </source>
</evidence>
<comment type="caution">
    <text evidence="2">The sequence shown here is derived from an EMBL/GenBank/DDBJ whole genome shotgun (WGS) entry which is preliminary data.</text>
</comment>
<dbReference type="RefSeq" id="WP_376880368.1">
    <property type="nucleotide sequence ID" value="NZ_JBHUHP010000030.1"/>
</dbReference>
<feature type="transmembrane region" description="Helical" evidence="1">
    <location>
        <begin position="28"/>
        <end position="47"/>
    </location>
</feature>
<dbReference type="EMBL" id="JBHUHP010000030">
    <property type="protein sequence ID" value="MFD2094021.1"/>
    <property type="molecule type" value="Genomic_DNA"/>
</dbReference>
<feature type="transmembrane region" description="Helical" evidence="1">
    <location>
        <begin position="130"/>
        <end position="153"/>
    </location>
</feature>
<feature type="transmembrane region" description="Helical" evidence="1">
    <location>
        <begin position="185"/>
        <end position="203"/>
    </location>
</feature>
<name>A0ABW4XEY5_9ACTN</name>
<protein>
    <submittedName>
        <fullName evidence="2">Uncharacterized protein</fullName>
    </submittedName>
</protein>
<keyword evidence="1" id="KW-1133">Transmembrane helix</keyword>
<keyword evidence="1" id="KW-0472">Membrane</keyword>
<dbReference type="Proteomes" id="UP001597402">
    <property type="component" value="Unassembled WGS sequence"/>
</dbReference>
<sequence>MTTTLSAGPVPTAPASVRDHRPGHRFRALTMVAGGSLFAVGNLLHPLTHDDTAHESPTWVAAHVVFGIGAVLLAASMPVLTRRFAASRTGLAGLGITWLGMVLIPGGAVMEAFVRPLFDHHGFAAVEEATLAFTMIAGFSNLIGPALITIAAIRNRLLPLWVSLSFSGITVGALLYPVLPKEGYGIIPGTVLFGIGMAVAGWLSRSE</sequence>
<feature type="transmembrane region" description="Helical" evidence="1">
    <location>
        <begin position="160"/>
        <end position="179"/>
    </location>
</feature>
<feature type="transmembrane region" description="Helical" evidence="1">
    <location>
        <begin position="91"/>
        <end position="110"/>
    </location>
</feature>
<gene>
    <name evidence="2" type="ORF">ACFSHS_20845</name>
</gene>
<reference evidence="3" key="1">
    <citation type="journal article" date="2019" name="Int. J. Syst. Evol. Microbiol.">
        <title>The Global Catalogue of Microorganisms (GCM) 10K type strain sequencing project: providing services to taxonomists for standard genome sequencing and annotation.</title>
        <authorList>
            <consortium name="The Broad Institute Genomics Platform"/>
            <consortium name="The Broad Institute Genome Sequencing Center for Infectious Disease"/>
            <person name="Wu L."/>
            <person name="Ma J."/>
        </authorList>
    </citation>
    <scope>NUCLEOTIDE SEQUENCE [LARGE SCALE GENOMIC DNA]</scope>
    <source>
        <strain evidence="3">JCM 3338</strain>
    </source>
</reference>
<feature type="transmembrane region" description="Helical" evidence="1">
    <location>
        <begin position="59"/>
        <end position="79"/>
    </location>
</feature>
<accession>A0ABW4XEY5</accession>
<organism evidence="2 3">
    <name type="scientific">Blastococcus deserti</name>
    <dbReference type="NCBI Taxonomy" id="2259033"/>
    <lineage>
        <taxon>Bacteria</taxon>
        <taxon>Bacillati</taxon>
        <taxon>Actinomycetota</taxon>
        <taxon>Actinomycetes</taxon>
        <taxon>Geodermatophilales</taxon>
        <taxon>Geodermatophilaceae</taxon>
        <taxon>Blastococcus</taxon>
    </lineage>
</organism>